<proteinExistence type="inferred from homology"/>
<dbReference type="PANTHER" id="PTHR20772:SF2">
    <property type="entry name" value="PROTEIN FMP42"/>
    <property type="match status" value="1"/>
</dbReference>
<evidence type="ECO:0000256" key="8">
    <source>
        <dbReference type="SAM" id="Phobius"/>
    </source>
</evidence>
<keyword evidence="3" id="KW-0813">Transport</keyword>
<keyword evidence="7 8" id="KW-0472">Membrane</keyword>
<feature type="transmembrane region" description="Helical" evidence="8">
    <location>
        <begin position="178"/>
        <end position="199"/>
    </location>
</feature>
<reference evidence="9 10" key="1">
    <citation type="submission" date="2020-08" db="EMBL/GenBank/DDBJ databases">
        <authorList>
            <person name="Ramaprasad A."/>
        </authorList>
    </citation>
    <scope>NUCLEOTIDE SEQUENCE [LARGE SCALE GENOMIC DNA]</scope>
</reference>
<gene>
    <name evidence="9" type="ORF">PVBDA_1104790</name>
</gene>
<dbReference type="InterPro" id="IPR036259">
    <property type="entry name" value="MFS_trans_sf"/>
</dbReference>
<keyword evidence="6 8" id="KW-1133">Transmembrane helix</keyword>
<name>A0A6V7SCM9_PLAVN</name>
<evidence type="ECO:0000256" key="1">
    <source>
        <dbReference type="ARBA" id="ARBA00004141"/>
    </source>
</evidence>
<evidence type="ECO:0000313" key="10">
    <source>
        <dbReference type="Proteomes" id="UP000515550"/>
    </source>
</evidence>
<dbReference type="EMBL" id="LR865389">
    <property type="protein sequence ID" value="CAD2096418.1"/>
    <property type="molecule type" value="Genomic_DNA"/>
</dbReference>
<protein>
    <submittedName>
        <fullName evidence="9">Novel putative transporter 1, putative</fullName>
    </submittedName>
</protein>
<feature type="transmembrane region" description="Helical" evidence="8">
    <location>
        <begin position="246"/>
        <end position="266"/>
    </location>
</feature>
<dbReference type="VEuPathDB" id="PlasmoDB:PVBDA_1104790"/>
<dbReference type="GO" id="GO:0016020">
    <property type="term" value="C:membrane"/>
    <property type="evidence" value="ECO:0007669"/>
    <property type="project" value="UniProtKB-SubCell"/>
</dbReference>
<feature type="transmembrane region" description="Helical" evidence="8">
    <location>
        <begin position="272"/>
        <end position="296"/>
    </location>
</feature>
<dbReference type="AlphaFoldDB" id="A0A6V7SCM9"/>
<dbReference type="SUPFAM" id="SSF103473">
    <property type="entry name" value="MFS general substrate transporter"/>
    <property type="match status" value="1"/>
</dbReference>
<comment type="similarity">
    <text evidence="2">Belongs to the SLC43A transporter (TC 2.A.1.44) family.</text>
</comment>
<dbReference type="Proteomes" id="UP000515550">
    <property type="component" value="Chromosome PVBDA_11"/>
</dbReference>
<dbReference type="InterPro" id="IPR052599">
    <property type="entry name" value="SLC43A_AATransporter"/>
</dbReference>
<keyword evidence="5" id="KW-0029">Amino-acid transport</keyword>
<dbReference type="GO" id="GO:0006865">
    <property type="term" value="P:amino acid transport"/>
    <property type="evidence" value="ECO:0007669"/>
    <property type="project" value="UniProtKB-KW"/>
</dbReference>
<keyword evidence="4 8" id="KW-0812">Transmembrane</keyword>
<evidence type="ECO:0000256" key="3">
    <source>
        <dbReference type="ARBA" id="ARBA00022448"/>
    </source>
</evidence>
<accession>A0A6V7SCM9</accession>
<evidence type="ECO:0000256" key="2">
    <source>
        <dbReference type="ARBA" id="ARBA00006595"/>
    </source>
</evidence>
<feature type="transmembrane region" description="Helical" evidence="8">
    <location>
        <begin position="219"/>
        <end position="239"/>
    </location>
</feature>
<evidence type="ECO:0000256" key="7">
    <source>
        <dbReference type="ARBA" id="ARBA00023136"/>
    </source>
</evidence>
<evidence type="ECO:0000313" key="9">
    <source>
        <dbReference type="EMBL" id="CAD2096418.1"/>
    </source>
</evidence>
<organism evidence="9 10">
    <name type="scientific">Plasmodium vinckei brucechwatti</name>
    <dbReference type="NCBI Taxonomy" id="119398"/>
    <lineage>
        <taxon>Eukaryota</taxon>
        <taxon>Sar</taxon>
        <taxon>Alveolata</taxon>
        <taxon>Apicomplexa</taxon>
        <taxon>Aconoidasida</taxon>
        <taxon>Haemosporida</taxon>
        <taxon>Plasmodiidae</taxon>
        <taxon>Plasmodium</taxon>
        <taxon>Plasmodium (Vinckeia)</taxon>
    </lineage>
</organism>
<dbReference type="PANTHER" id="PTHR20772">
    <property type="entry name" value="PROTEIN FMP42"/>
    <property type="match status" value="1"/>
</dbReference>
<comment type="subcellular location">
    <subcellularLocation>
        <location evidence="1">Membrane</location>
        <topology evidence="1">Multi-pass membrane protein</topology>
    </subcellularLocation>
</comment>
<feature type="transmembrane region" description="Helical" evidence="8">
    <location>
        <begin position="85"/>
        <end position="108"/>
    </location>
</feature>
<evidence type="ECO:0000256" key="5">
    <source>
        <dbReference type="ARBA" id="ARBA00022970"/>
    </source>
</evidence>
<dbReference type="Gene3D" id="1.20.1250.20">
    <property type="entry name" value="MFS general substrate transporter like domains"/>
    <property type="match status" value="1"/>
</dbReference>
<feature type="transmembrane region" description="Helical" evidence="8">
    <location>
        <begin position="303"/>
        <end position="322"/>
    </location>
</feature>
<feature type="transmembrane region" description="Helical" evidence="8">
    <location>
        <begin position="342"/>
        <end position="363"/>
    </location>
</feature>
<evidence type="ECO:0000256" key="6">
    <source>
        <dbReference type="ARBA" id="ARBA00022989"/>
    </source>
</evidence>
<sequence>MVHGGSGGSICCCSDDGDNGDRFSAWGDGEGCCSSFCDDSEGSDVYVLGFTDSGFAGDVGSAASLSYSVPATLNFIYKKYPHLPFYYIFYGYIFIILIPCLLVAIFLLPVKPFKGLDYYLENGQESKQTTEELIGLTDDAEMQPRSIQNGNTYVSNNVNKKEATKNILEGEDFHKQSILLFFKVLLSYPSICIIIYFILFNVSSVFYGMTTDIYFSYDMPIINIINVLMPLSFIPCIIFGRFINKYGATIVIILINAFSTLMHLTALTQHQLTVIISVLLYMCITSIYTSQFYCFLSRVFPSVIFGKLLGITSLFGGMFSLFCEKLYGSISNSSENKNDPTTISILLAIFFIIMFLPITILYIRNYEKNIESVNLQTNQIQT</sequence>
<evidence type="ECO:0000256" key="4">
    <source>
        <dbReference type="ARBA" id="ARBA00022692"/>
    </source>
</evidence>